<sequence length="954" mass="109119">MANKATTDGVVFQQHLYYYVIGVVHSKYNYAVLYEGREQTYGALDDVILKIYPDAEAKINDGLYLIQAKQTVDETKTLSIQDLLHYKVNITKYIESYIKYRKSEAHTRDGLPTEMIYWATNDFHTSSKQFVEEHISSEPHLSLTVDTMRKYSIKHWKALFMYDTALKLAATLLTPKKETDKPQAYLCDSVAKVLAHEILEAVSTTPDGGIQPTVRFQEKFLRGDPSLSKNAAQFRKSFIIACNAKLNNPKSTFNIDSLTATEFTTDAFGLIDFAAGPPTDVCLSRMRYAGLDEDELDWFFKRFVFYMKVPKDETMLEAIEDLFNNQFNEKLFERYLLKKPLKRALLVKDKKQQQQDCFLAKPYIDALMKIIELKCKLVATAPKGIEFKEEKLEQNVQIFISNFDQLLKTTGCKSFLEVPQLCKIMGIIYQDRIRKPNIQWHNNYEIGSIYDTFVQSQFDNTIRGKFDETDKLHVWAKQLIKHDYYIKHEQLAYELEHNHVKNLDHYKQLTRFGLIMIQFDSSECVEFMHRTVMEYFLVRVAINSNLLATCIRMTLNNATFNTLRLLLSVAPKRMLKNLCFRFGATVQSGPKNFSATNEINLKRLGERQMILLLNALKECENDEDDSDDDSESDDGLNILQRMLFEMNPTEEDTLEVAIRKPFSEVFDWIITRQTTAKDTAKELSRPHNRQPKAPPGAVKFVPPPPTVDGGNLSTVSCVDTSIYPQHPIQQAILFKPLPVMMNAPEDESILVLPNQPIGSRTTEPAIATSTPGVGSMPPNPNDVFTPFKGMSLKDFEQQRKLMEEQNRQKREILHKAIEQHAQKTAAEASKIQEIKSELNKLDSELASDVAILRKQIDSASLHFSNVEKNYLNIENLFLKAKVELHQALEKKEMLTEHLCAIISHNEERKAKRLSELMEKVGISVNGDFDDTINGNSSCGMDGTSEPDSLPPTTN</sequence>
<proteinExistence type="inferred from homology"/>
<keyword evidence="6" id="KW-0333">Golgi apparatus</keyword>
<evidence type="ECO:0000256" key="8">
    <source>
        <dbReference type="SAM" id="Coils"/>
    </source>
</evidence>
<dbReference type="AlphaFoldDB" id="A0A182N209"/>
<evidence type="ECO:0000313" key="10">
    <source>
        <dbReference type="EnsemblMetazoa" id="ADIR001667-PA"/>
    </source>
</evidence>
<accession>A0A182N209</accession>
<keyword evidence="5" id="KW-0963">Cytoplasm</keyword>
<feature type="region of interest" description="Disordered" evidence="9">
    <location>
        <begin position="678"/>
        <end position="706"/>
    </location>
</feature>
<keyword evidence="11" id="KW-1185">Reference proteome</keyword>
<organism evidence="10 11">
    <name type="scientific">Anopheles dirus</name>
    <dbReference type="NCBI Taxonomy" id="7168"/>
    <lineage>
        <taxon>Eukaryota</taxon>
        <taxon>Metazoa</taxon>
        <taxon>Ecdysozoa</taxon>
        <taxon>Arthropoda</taxon>
        <taxon>Hexapoda</taxon>
        <taxon>Insecta</taxon>
        <taxon>Pterygota</taxon>
        <taxon>Neoptera</taxon>
        <taxon>Endopterygota</taxon>
        <taxon>Diptera</taxon>
        <taxon>Nematocera</taxon>
        <taxon>Culicoidea</taxon>
        <taxon>Culicidae</taxon>
        <taxon>Anophelinae</taxon>
        <taxon>Anopheles</taxon>
    </lineage>
</organism>
<dbReference type="GO" id="GO:1905515">
    <property type="term" value="P:non-motile cilium assembly"/>
    <property type="evidence" value="ECO:0007669"/>
    <property type="project" value="TreeGrafter"/>
</dbReference>
<keyword evidence="7 8" id="KW-0175">Coiled coil</keyword>
<feature type="coiled-coil region" evidence="8">
    <location>
        <begin position="792"/>
        <end position="819"/>
    </location>
</feature>
<name>A0A182N209_9DIPT</name>
<evidence type="ECO:0000313" key="11">
    <source>
        <dbReference type="Proteomes" id="UP000075884"/>
    </source>
</evidence>
<feature type="region of interest" description="Disordered" evidence="9">
    <location>
        <begin position="933"/>
        <end position="954"/>
    </location>
</feature>
<dbReference type="Proteomes" id="UP000075884">
    <property type="component" value="Unassembled WGS sequence"/>
</dbReference>
<dbReference type="EnsemblMetazoa" id="ADIR001667-RA">
    <property type="protein sequence ID" value="ADIR001667-PA"/>
    <property type="gene ID" value="ADIR001667"/>
</dbReference>
<dbReference type="PANTHER" id="PTHR21470:SF2">
    <property type="entry name" value="RAB6-INTERACTING GOLGIN"/>
    <property type="match status" value="1"/>
</dbReference>
<protein>
    <recommendedName>
        <fullName evidence="4">RAB6-interacting golgin</fullName>
    </recommendedName>
</protein>
<evidence type="ECO:0000256" key="7">
    <source>
        <dbReference type="ARBA" id="ARBA00023054"/>
    </source>
</evidence>
<evidence type="ECO:0000256" key="5">
    <source>
        <dbReference type="ARBA" id="ARBA00022490"/>
    </source>
</evidence>
<evidence type="ECO:0000256" key="4">
    <source>
        <dbReference type="ARBA" id="ARBA00014130"/>
    </source>
</evidence>
<evidence type="ECO:0000256" key="2">
    <source>
        <dbReference type="ARBA" id="ARBA00004555"/>
    </source>
</evidence>
<comment type="subcellular location">
    <subcellularLocation>
        <location evidence="1">Cytoplasm</location>
    </subcellularLocation>
    <subcellularLocation>
        <location evidence="2">Golgi apparatus</location>
    </subcellularLocation>
</comment>
<evidence type="ECO:0000256" key="3">
    <source>
        <dbReference type="ARBA" id="ARBA00005599"/>
    </source>
</evidence>
<reference evidence="10" key="2">
    <citation type="submission" date="2020-05" db="UniProtKB">
        <authorList>
            <consortium name="EnsemblMetazoa"/>
        </authorList>
    </citation>
    <scope>IDENTIFICATION</scope>
    <source>
        <strain evidence="10">WRAIR2</strain>
    </source>
</reference>
<dbReference type="VEuPathDB" id="VectorBase:ADIR001667"/>
<evidence type="ECO:0000256" key="1">
    <source>
        <dbReference type="ARBA" id="ARBA00004496"/>
    </source>
</evidence>
<dbReference type="InterPro" id="IPR007033">
    <property type="entry name" value="GORAB"/>
</dbReference>
<reference evidence="11" key="1">
    <citation type="submission" date="2013-03" db="EMBL/GenBank/DDBJ databases">
        <title>The Genome Sequence of Anopheles dirus WRAIR2.</title>
        <authorList>
            <consortium name="The Broad Institute Genomics Platform"/>
            <person name="Neafsey D.E."/>
            <person name="Walton C."/>
            <person name="Walker B."/>
            <person name="Young S.K."/>
            <person name="Zeng Q."/>
            <person name="Gargeya S."/>
            <person name="Fitzgerald M."/>
            <person name="Haas B."/>
            <person name="Abouelleil A."/>
            <person name="Allen A.W."/>
            <person name="Alvarado L."/>
            <person name="Arachchi H.M."/>
            <person name="Berlin A.M."/>
            <person name="Chapman S.B."/>
            <person name="Gainer-Dewar J."/>
            <person name="Goldberg J."/>
            <person name="Griggs A."/>
            <person name="Gujja S."/>
            <person name="Hansen M."/>
            <person name="Howarth C."/>
            <person name="Imamovic A."/>
            <person name="Ireland A."/>
            <person name="Larimer J."/>
            <person name="McCowan C."/>
            <person name="Murphy C."/>
            <person name="Pearson M."/>
            <person name="Poon T.W."/>
            <person name="Priest M."/>
            <person name="Roberts A."/>
            <person name="Saif S."/>
            <person name="Shea T."/>
            <person name="Sisk P."/>
            <person name="Sykes S."/>
            <person name="Wortman J."/>
            <person name="Nusbaum C."/>
            <person name="Birren B."/>
        </authorList>
    </citation>
    <scope>NUCLEOTIDE SEQUENCE [LARGE SCALE GENOMIC DNA]</scope>
    <source>
        <strain evidence="11">WRAIR2</strain>
    </source>
</reference>
<evidence type="ECO:0000256" key="6">
    <source>
        <dbReference type="ARBA" id="ARBA00023034"/>
    </source>
</evidence>
<dbReference type="PANTHER" id="PTHR21470">
    <property type="entry name" value="RAB6-INTERACTING PROTEIN GORAB"/>
    <property type="match status" value="1"/>
</dbReference>
<comment type="similarity">
    <text evidence="3">Belongs to the GORAB family.</text>
</comment>
<dbReference type="GO" id="GO:0005794">
    <property type="term" value="C:Golgi apparatus"/>
    <property type="evidence" value="ECO:0007669"/>
    <property type="project" value="UniProtKB-SubCell"/>
</dbReference>
<evidence type="ECO:0000256" key="9">
    <source>
        <dbReference type="SAM" id="MobiDB-lite"/>
    </source>
</evidence>